<name>A0A2N0A1I9_9LEPT</name>
<evidence type="ECO:0008006" key="3">
    <source>
        <dbReference type="Google" id="ProtNLM"/>
    </source>
</evidence>
<dbReference type="NCBIfam" id="NF047806">
    <property type="entry name" value="LIC10025_lipo"/>
    <property type="match status" value="1"/>
</dbReference>
<gene>
    <name evidence="1" type="ORF">CH365_06465</name>
</gene>
<keyword evidence="2" id="KW-1185">Reference proteome</keyword>
<dbReference type="EMBL" id="NPEA01000003">
    <property type="protein sequence ID" value="PJZ78177.1"/>
    <property type="molecule type" value="Genomic_DNA"/>
</dbReference>
<evidence type="ECO:0000313" key="1">
    <source>
        <dbReference type="EMBL" id="PJZ78177.1"/>
    </source>
</evidence>
<organism evidence="1 2">
    <name type="scientific">Leptospira neocaledonica</name>
    <dbReference type="NCBI Taxonomy" id="2023192"/>
    <lineage>
        <taxon>Bacteria</taxon>
        <taxon>Pseudomonadati</taxon>
        <taxon>Spirochaetota</taxon>
        <taxon>Spirochaetia</taxon>
        <taxon>Leptospirales</taxon>
        <taxon>Leptospiraceae</taxon>
        <taxon>Leptospira</taxon>
    </lineage>
</organism>
<proteinExistence type="predicted"/>
<reference evidence="1 2" key="1">
    <citation type="submission" date="2017-07" db="EMBL/GenBank/DDBJ databases">
        <title>Leptospira spp. isolated from tropical soils.</title>
        <authorList>
            <person name="Thibeaux R."/>
            <person name="Iraola G."/>
            <person name="Ferres I."/>
            <person name="Bierque E."/>
            <person name="Girault D."/>
            <person name="Soupe-Gilbert M.-E."/>
            <person name="Picardeau M."/>
            <person name="Goarant C."/>
        </authorList>
    </citation>
    <scope>NUCLEOTIDE SEQUENCE [LARGE SCALE GENOMIC DNA]</scope>
    <source>
        <strain evidence="1 2">ES4-C-A1</strain>
    </source>
</reference>
<dbReference type="AlphaFoldDB" id="A0A2N0A1I9"/>
<sequence>MSRNSFSSYISLLLLLPFIGNCVKKNLAAADYFERYFKYQDFIQTEFKDDPVRGILYGNPEADSEEKFYKKDGYLALSFRLNENGGRFRKELSDSPLSVFPESPYSIFVKVEPTEFHTKPTYKITRTVEMLSPEVSVFDVFPMIEETVEHLRKSEQNQVLEHSSLQKFLCHQFDCEIKKENGEIFLMYTLSERMKERFPIAYKKWNKRLDQVSFRFQLFQPGGFTKGWEFYNEGKKLILGIPNSPKGYWSSPKTLYLRTYLFINVFGLKIDIRGLGYTLKFNRSGNTDTVTGYYSKIPETTIGGRFLSIFPPGAVNFFIPGNMEEYFEGSFKLLVEGSDGKGGTRVETKTKRNGNKTKVLLTAESEIFRDRFLPFKSSDEDDEPAFFPELGKNIVLDLRGK</sequence>
<dbReference type="Proteomes" id="UP000231843">
    <property type="component" value="Unassembled WGS sequence"/>
</dbReference>
<dbReference type="OrthoDB" id="315480at2"/>
<evidence type="ECO:0000313" key="2">
    <source>
        <dbReference type="Proteomes" id="UP000231843"/>
    </source>
</evidence>
<comment type="caution">
    <text evidence="1">The sequence shown here is derived from an EMBL/GenBank/DDBJ whole genome shotgun (WGS) entry which is preliminary data.</text>
</comment>
<accession>A0A2N0A1I9</accession>
<dbReference type="RefSeq" id="WP_100767880.1">
    <property type="nucleotide sequence ID" value="NZ_NPEA01000003.1"/>
</dbReference>
<protein>
    <recommendedName>
        <fullName evidence="3">Lipoprotein</fullName>
    </recommendedName>
</protein>